<keyword evidence="5" id="KW-0539">Nucleus</keyword>
<gene>
    <name evidence="7" type="ORF">SPAPADRAFT_135815</name>
</gene>
<dbReference type="PANTHER" id="PTHR17204:SF5">
    <property type="entry name" value="PRE-MRNA-PROCESSING FACTOR 39"/>
    <property type="match status" value="1"/>
</dbReference>
<dbReference type="OrthoDB" id="10265668at2759"/>
<keyword evidence="8" id="KW-1185">Reference proteome</keyword>
<proteinExistence type="inferred from homology"/>
<dbReference type="KEGG" id="spaa:SPAPADRAFT_135815"/>
<protein>
    <recommendedName>
        <fullName evidence="9">Suppressor of forked domain-containing protein</fullName>
    </recommendedName>
</protein>
<dbReference type="AlphaFoldDB" id="G3ALK6"/>
<dbReference type="FunCoup" id="G3ALK6">
    <property type="interactions" value="172"/>
</dbReference>
<dbReference type="RefSeq" id="XP_007374764.1">
    <property type="nucleotide sequence ID" value="XM_007374702.1"/>
</dbReference>
<name>G3ALK6_SPAPN</name>
<dbReference type="GO" id="GO:0000243">
    <property type="term" value="C:commitment complex"/>
    <property type="evidence" value="ECO:0007669"/>
    <property type="project" value="TreeGrafter"/>
</dbReference>
<keyword evidence="4" id="KW-0508">mRNA splicing</keyword>
<dbReference type="Gene3D" id="1.25.40.10">
    <property type="entry name" value="Tetratricopeptide repeat domain"/>
    <property type="match status" value="2"/>
</dbReference>
<dbReference type="OMA" id="SLELWCD"/>
<dbReference type="GeneID" id="18869920"/>
<dbReference type="Pfam" id="PF23241">
    <property type="entry name" value="HAT_PRP39_C"/>
    <property type="match status" value="1"/>
</dbReference>
<dbReference type="GO" id="GO:0005685">
    <property type="term" value="C:U1 snRNP"/>
    <property type="evidence" value="ECO:0007669"/>
    <property type="project" value="TreeGrafter"/>
</dbReference>
<dbReference type="InterPro" id="IPR003107">
    <property type="entry name" value="HAT"/>
</dbReference>
<evidence type="ECO:0000313" key="8">
    <source>
        <dbReference type="Proteomes" id="UP000000709"/>
    </source>
</evidence>
<dbReference type="GO" id="GO:0000395">
    <property type="term" value="P:mRNA 5'-splice site recognition"/>
    <property type="evidence" value="ECO:0007669"/>
    <property type="project" value="TreeGrafter"/>
</dbReference>
<reference evidence="7 8" key="1">
    <citation type="journal article" date="2011" name="Proc. Natl. Acad. Sci. U.S.A.">
        <title>Comparative genomics of xylose-fermenting fungi for enhanced biofuel production.</title>
        <authorList>
            <person name="Wohlbach D.J."/>
            <person name="Kuo A."/>
            <person name="Sato T.K."/>
            <person name="Potts K.M."/>
            <person name="Salamov A.A."/>
            <person name="LaButti K.M."/>
            <person name="Sun H."/>
            <person name="Clum A."/>
            <person name="Pangilinan J.L."/>
            <person name="Lindquist E.A."/>
            <person name="Lucas S."/>
            <person name="Lapidus A."/>
            <person name="Jin M."/>
            <person name="Gunawan C."/>
            <person name="Balan V."/>
            <person name="Dale B.E."/>
            <person name="Jeffries T.W."/>
            <person name="Zinkel R."/>
            <person name="Barry K.W."/>
            <person name="Grigoriev I.V."/>
            <person name="Gasch A.P."/>
        </authorList>
    </citation>
    <scope>NUCLEOTIDE SEQUENCE [LARGE SCALE GENOMIC DNA]</scope>
    <source>
        <strain evidence="8">NRRL Y-27907 / 11-Y1</strain>
    </source>
</reference>
<dbReference type="HOGENOM" id="CLU_024449_0_0_1"/>
<evidence type="ECO:0000256" key="6">
    <source>
        <dbReference type="ARBA" id="ARBA00038019"/>
    </source>
</evidence>
<evidence type="ECO:0000256" key="4">
    <source>
        <dbReference type="ARBA" id="ARBA00023187"/>
    </source>
</evidence>
<dbReference type="GO" id="GO:0030627">
    <property type="term" value="F:pre-mRNA 5'-splice site binding"/>
    <property type="evidence" value="ECO:0007669"/>
    <property type="project" value="TreeGrafter"/>
</dbReference>
<dbReference type="PANTHER" id="PTHR17204">
    <property type="entry name" value="PRE-MRNA PROCESSING PROTEIN PRP39-RELATED"/>
    <property type="match status" value="1"/>
</dbReference>
<organism evidence="8">
    <name type="scientific">Spathaspora passalidarum (strain NRRL Y-27907 / 11-Y1)</name>
    <dbReference type="NCBI Taxonomy" id="619300"/>
    <lineage>
        <taxon>Eukaryota</taxon>
        <taxon>Fungi</taxon>
        <taxon>Dikarya</taxon>
        <taxon>Ascomycota</taxon>
        <taxon>Saccharomycotina</taxon>
        <taxon>Pichiomycetes</taxon>
        <taxon>Debaryomycetaceae</taxon>
        <taxon>Spathaspora</taxon>
    </lineage>
</organism>
<sequence>MNTPIPKISIPDDLQYANITKAYTTLQQSPTLTNWESLFSEYTTYTNSTSSYDPQLKTAVFDSYNHFVQTYPYYVSHWKNWTALEYKMNGIESSLKVMRLSVELYPCVDLYVDYLAALIQNGSEDVKQVYMQALENNEFDFNGELLWDKIFEYEKDPETILKLYLRVIKVPCYAYAKYYNQFIKISKSYDIRLVISKDELSGYLSRFDKSNVDELSLVEKHQIVDDWSYNCFIKTQEKVNAIWKYESELLNQKYTSDIAVVKKEQKVWMEYITSEIEVYNKDSNEDEFKLIANLFQRCLIPNCHDESIWVKYLKFINNKSNFDKLSQVHQLSNKFIPLTQNNLRFAYIYLLIKYSQTQDIIFQYFIDLLKLFNSYKSGYLQTINELIAYLQSTNRFNVDQLINEYLGSKKKQRQADNNFILSIFQPYFTDDAMCLIITAYLPTLSDPRPFFASNYKHKLFTRSSAIGFWKFFFEYESLKHNLTNVNFILNYIRTSLSFPKIVLDQFTDMAYELSTANILSELHTNHGKSNTEIIKRDLRKSNSAYYGGVKGSEQLVRQIGHPTIMMDATPQITNLTTVDLSSDAVEVSAFPTFRNVEKAALPVNYPEA</sequence>
<dbReference type="Pfam" id="PF23240">
    <property type="entry name" value="HAT_PRP39_N"/>
    <property type="match status" value="1"/>
</dbReference>
<evidence type="ECO:0000256" key="1">
    <source>
        <dbReference type="ARBA" id="ARBA00004123"/>
    </source>
</evidence>
<evidence type="ECO:0008006" key="9">
    <source>
        <dbReference type="Google" id="ProtNLM"/>
    </source>
</evidence>
<dbReference type="STRING" id="619300.G3ALK6"/>
<dbReference type="EMBL" id="GL996501">
    <property type="protein sequence ID" value="EGW33249.1"/>
    <property type="molecule type" value="Genomic_DNA"/>
</dbReference>
<dbReference type="SMART" id="SM00386">
    <property type="entry name" value="HAT"/>
    <property type="match status" value="3"/>
</dbReference>
<dbReference type="SUPFAM" id="SSF48452">
    <property type="entry name" value="TPR-like"/>
    <property type="match status" value="1"/>
</dbReference>
<dbReference type="InParanoid" id="G3ALK6"/>
<keyword evidence="2" id="KW-0507">mRNA processing</keyword>
<evidence type="ECO:0000256" key="2">
    <source>
        <dbReference type="ARBA" id="ARBA00022664"/>
    </source>
</evidence>
<accession>G3ALK6</accession>
<dbReference type="GO" id="GO:0071004">
    <property type="term" value="C:U2-type prespliceosome"/>
    <property type="evidence" value="ECO:0007669"/>
    <property type="project" value="TreeGrafter"/>
</dbReference>
<dbReference type="Proteomes" id="UP000000709">
    <property type="component" value="Unassembled WGS sequence"/>
</dbReference>
<dbReference type="InterPro" id="IPR011990">
    <property type="entry name" value="TPR-like_helical_dom_sf"/>
</dbReference>
<dbReference type="InterPro" id="IPR059164">
    <property type="entry name" value="HAT_PRP39_C"/>
</dbReference>
<comment type="similarity">
    <text evidence="6">Belongs to the PRP39 family.</text>
</comment>
<evidence type="ECO:0000256" key="5">
    <source>
        <dbReference type="ARBA" id="ARBA00023242"/>
    </source>
</evidence>
<dbReference type="eggNOG" id="KOG1258">
    <property type="taxonomic scope" value="Eukaryota"/>
</dbReference>
<evidence type="ECO:0000256" key="3">
    <source>
        <dbReference type="ARBA" id="ARBA00022737"/>
    </source>
</evidence>
<evidence type="ECO:0000313" key="7">
    <source>
        <dbReference type="EMBL" id="EGW33249.1"/>
    </source>
</evidence>
<keyword evidence="3" id="KW-0677">Repeat</keyword>
<comment type="subcellular location">
    <subcellularLocation>
        <location evidence="1">Nucleus</location>
    </subcellularLocation>
</comment>